<evidence type="ECO:0000259" key="4">
    <source>
        <dbReference type="PROSITE" id="PS01124"/>
    </source>
</evidence>
<keyword evidence="1" id="KW-0805">Transcription regulation</keyword>
<keyword evidence="2" id="KW-0238">DNA-binding</keyword>
<dbReference type="GO" id="GO:0003700">
    <property type="term" value="F:DNA-binding transcription factor activity"/>
    <property type="evidence" value="ECO:0007669"/>
    <property type="project" value="InterPro"/>
</dbReference>
<accession>A0A916JXC5</accession>
<dbReference type="Proteomes" id="UP000693672">
    <property type="component" value="Unassembled WGS sequence"/>
</dbReference>
<dbReference type="InterPro" id="IPR018060">
    <property type="entry name" value="HTH_AraC"/>
</dbReference>
<evidence type="ECO:0000256" key="3">
    <source>
        <dbReference type="ARBA" id="ARBA00023163"/>
    </source>
</evidence>
<dbReference type="GO" id="GO:0043565">
    <property type="term" value="F:sequence-specific DNA binding"/>
    <property type="evidence" value="ECO:0007669"/>
    <property type="project" value="InterPro"/>
</dbReference>
<proteinExistence type="predicted"/>
<dbReference type="InterPro" id="IPR050204">
    <property type="entry name" value="AraC_XylS_family_regulators"/>
</dbReference>
<dbReference type="PROSITE" id="PS00041">
    <property type="entry name" value="HTH_ARAC_FAMILY_1"/>
    <property type="match status" value="1"/>
</dbReference>
<feature type="domain" description="HTH araC/xylS-type" evidence="4">
    <location>
        <begin position="165"/>
        <end position="263"/>
    </location>
</feature>
<dbReference type="PANTHER" id="PTHR46796">
    <property type="entry name" value="HTH-TYPE TRANSCRIPTIONAL ACTIVATOR RHAS-RELATED"/>
    <property type="match status" value="1"/>
</dbReference>
<dbReference type="EMBL" id="CAJVAS010000003">
    <property type="protein sequence ID" value="CAG7608190.1"/>
    <property type="molecule type" value="Genomic_DNA"/>
</dbReference>
<keyword evidence="3" id="KW-0804">Transcription</keyword>
<dbReference type="AlphaFoldDB" id="A0A916JXC5"/>
<evidence type="ECO:0000313" key="5">
    <source>
        <dbReference type="EMBL" id="CAG7608190.1"/>
    </source>
</evidence>
<dbReference type="InterPro" id="IPR003313">
    <property type="entry name" value="AraC-bd"/>
</dbReference>
<protein>
    <submittedName>
        <fullName evidence="5">HTH-type transcriptional activator RhaR</fullName>
    </submittedName>
</protein>
<sequence length="296" mass="34714">MDTFRFHSAGDVTVKAGHHIPERRLSDYELVYFPIGTQTVYKTDGSREELNDPCIIVTRPGEPHSYHFDPMKPTRHLFIHFDCDPETIQSRYSLLTATDSTVIALQDHSLVPQLLNQLLFYFHRRPERWRPLTESLMLAMLEELESMVLPGSKPAVEATIPMQIDQALQYIDLHVTEKIEVEQLARSAGWSHEHFTRTFQQYIGFSPKMWITKRRLDLAAQLLLRNAYSIKEVARNAGFSDEYYFHRLFRQKMGITATEYRRKYGDSRMSDLAPLNDLGRFYPRNHLFVMDSRQKK</sequence>
<name>A0A916JXC5_9BACL</name>
<dbReference type="SMART" id="SM00342">
    <property type="entry name" value="HTH_ARAC"/>
    <property type="match status" value="1"/>
</dbReference>
<evidence type="ECO:0000256" key="1">
    <source>
        <dbReference type="ARBA" id="ARBA00023015"/>
    </source>
</evidence>
<dbReference type="Pfam" id="PF12833">
    <property type="entry name" value="HTH_18"/>
    <property type="match status" value="1"/>
</dbReference>
<reference evidence="5" key="1">
    <citation type="submission" date="2021-06" db="EMBL/GenBank/DDBJ databases">
        <authorList>
            <person name="Criscuolo A."/>
        </authorList>
    </citation>
    <scope>NUCLEOTIDE SEQUENCE</scope>
    <source>
        <strain evidence="5">CIP111600</strain>
    </source>
</reference>
<evidence type="ECO:0000313" key="6">
    <source>
        <dbReference type="Proteomes" id="UP000693672"/>
    </source>
</evidence>
<organism evidence="5 6">
    <name type="scientific">Paenibacillus solanacearum</name>
    <dbReference type="NCBI Taxonomy" id="2048548"/>
    <lineage>
        <taxon>Bacteria</taxon>
        <taxon>Bacillati</taxon>
        <taxon>Bacillota</taxon>
        <taxon>Bacilli</taxon>
        <taxon>Bacillales</taxon>
        <taxon>Paenibacillaceae</taxon>
        <taxon>Paenibacillus</taxon>
    </lineage>
</organism>
<gene>
    <name evidence="5" type="primary">rhaR_14</name>
    <name evidence="5" type="ORF">PAESOLCIP111_01036</name>
</gene>
<dbReference type="InterPro" id="IPR018062">
    <property type="entry name" value="HTH_AraC-typ_CS"/>
</dbReference>
<dbReference type="Pfam" id="PF02311">
    <property type="entry name" value="AraC_binding"/>
    <property type="match status" value="1"/>
</dbReference>
<dbReference type="RefSeq" id="WP_218090860.1">
    <property type="nucleotide sequence ID" value="NZ_CAJVAS010000003.1"/>
</dbReference>
<comment type="caution">
    <text evidence="5">The sequence shown here is derived from an EMBL/GenBank/DDBJ whole genome shotgun (WGS) entry which is preliminary data.</text>
</comment>
<dbReference type="PROSITE" id="PS01124">
    <property type="entry name" value="HTH_ARAC_FAMILY_2"/>
    <property type="match status" value="1"/>
</dbReference>
<evidence type="ECO:0000256" key="2">
    <source>
        <dbReference type="ARBA" id="ARBA00023125"/>
    </source>
</evidence>
<keyword evidence="6" id="KW-1185">Reference proteome</keyword>